<comment type="subcellular location">
    <subcellularLocation>
        <location evidence="1">Membrane</location>
    </subcellularLocation>
</comment>
<keyword evidence="5" id="KW-1185">Reference proteome</keyword>
<dbReference type="GeneTree" id="ENSGT00940000176967"/>
<evidence type="ECO:0000256" key="2">
    <source>
        <dbReference type="ARBA" id="ARBA00022692"/>
    </source>
</evidence>
<proteinExistence type="predicted"/>
<dbReference type="AlphaFoldDB" id="A0A3B5KJL5"/>
<evidence type="ECO:0000256" key="3">
    <source>
        <dbReference type="ARBA" id="ARBA00023136"/>
    </source>
</evidence>
<dbReference type="GO" id="GO:0004888">
    <property type="term" value="F:transmembrane signaling receptor activity"/>
    <property type="evidence" value="ECO:0007669"/>
    <property type="project" value="TreeGrafter"/>
</dbReference>
<evidence type="ECO:0000256" key="1">
    <source>
        <dbReference type="ARBA" id="ARBA00004370"/>
    </source>
</evidence>
<sequence length="154" mass="17523">MKLRWLLDITCKTYFTFSLFLPGSENVKTITKVSVKMGATVSIPCSYDLKYKDHMKYLCKGFYWNSCSYEITTDSPRETGKYSISDDKTQRIFTVTIKQLTADSYYWCIVDIKNGGDDGEAVNSGTLCFPSQHINKYLPIVPLSTTRQETGTKS</sequence>
<dbReference type="Gene3D" id="2.60.40.10">
    <property type="entry name" value="Immunoglobulins"/>
    <property type="match status" value="1"/>
</dbReference>
<dbReference type="GO" id="GO:0005886">
    <property type="term" value="C:plasma membrane"/>
    <property type="evidence" value="ECO:0007669"/>
    <property type="project" value="TreeGrafter"/>
</dbReference>
<dbReference type="Proteomes" id="UP000261380">
    <property type="component" value="Unplaced"/>
</dbReference>
<dbReference type="PANTHER" id="PTHR11860:SF118">
    <property type="entry name" value="CMRF35-LIKE MOLECULE 3-RELATED"/>
    <property type="match status" value="1"/>
</dbReference>
<evidence type="ECO:0008006" key="6">
    <source>
        <dbReference type="Google" id="ProtNLM"/>
    </source>
</evidence>
<name>A0A3B5KJL5_9TELE</name>
<protein>
    <recommendedName>
        <fullName evidence="6">Immunoglobulin subtype domain-containing protein</fullName>
    </recommendedName>
</protein>
<dbReference type="InterPro" id="IPR013783">
    <property type="entry name" value="Ig-like_fold"/>
</dbReference>
<reference evidence="4" key="1">
    <citation type="submission" date="2025-08" db="UniProtKB">
        <authorList>
            <consortium name="Ensembl"/>
        </authorList>
    </citation>
    <scope>IDENTIFICATION</scope>
</reference>
<reference evidence="4" key="2">
    <citation type="submission" date="2025-09" db="UniProtKB">
        <authorList>
            <consortium name="Ensembl"/>
        </authorList>
    </citation>
    <scope>IDENTIFICATION</scope>
</reference>
<dbReference type="SUPFAM" id="SSF48726">
    <property type="entry name" value="Immunoglobulin"/>
    <property type="match status" value="1"/>
</dbReference>
<evidence type="ECO:0000313" key="5">
    <source>
        <dbReference type="Proteomes" id="UP000261380"/>
    </source>
</evidence>
<keyword evidence="2" id="KW-0812">Transmembrane</keyword>
<dbReference type="InterPro" id="IPR050671">
    <property type="entry name" value="CD300_family_receptors"/>
</dbReference>
<evidence type="ECO:0000313" key="4">
    <source>
        <dbReference type="Ensembl" id="ENSXCOP00000000358.1"/>
    </source>
</evidence>
<dbReference type="Ensembl" id="ENSXCOT00000000366.1">
    <property type="protein sequence ID" value="ENSXCOP00000000358.1"/>
    <property type="gene ID" value="ENSXCOG00000000314.1"/>
</dbReference>
<accession>A0A3B5KJL5</accession>
<keyword evidence="3" id="KW-0472">Membrane</keyword>
<dbReference type="InterPro" id="IPR036179">
    <property type="entry name" value="Ig-like_dom_sf"/>
</dbReference>
<dbReference type="STRING" id="32473.ENSXCOP00000000358"/>
<dbReference type="PANTHER" id="PTHR11860">
    <property type="entry name" value="POLYMERIC-IMMUNOGLOBULIN RECEPTOR"/>
    <property type="match status" value="1"/>
</dbReference>
<organism evidence="4 5">
    <name type="scientific">Xiphophorus couchianus</name>
    <name type="common">Monterrey platyfish</name>
    <dbReference type="NCBI Taxonomy" id="32473"/>
    <lineage>
        <taxon>Eukaryota</taxon>
        <taxon>Metazoa</taxon>
        <taxon>Chordata</taxon>
        <taxon>Craniata</taxon>
        <taxon>Vertebrata</taxon>
        <taxon>Euteleostomi</taxon>
        <taxon>Actinopterygii</taxon>
        <taxon>Neopterygii</taxon>
        <taxon>Teleostei</taxon>
        <taxon>Neoteleostei</taxon>
        <taxon>Acanthomorphata</taxon>
        <taxon>Ovalentaria</taxon>
        <taxon>Atherinomorphae</taxon>
        <taxon>Cyprinodontiformes</taxon>
        <taxon>Poeciliidae</taxon>
        <taxon>Poeciliinae</taxon>
        <taxon>Xiphophorus</taxon>
    </lineage>
</organism>